<feature type="region of interest" description="Disordered" evidence="9">
    <location>
        <begin position="212"/>
        <end position="240"/>
    </location>
</feature>
<evidence type="ECO:0000256" key="7">
    <source>
        <dbReference type="ARBA" id="ARBA00022840"/>
    </source>
</evidence>
<evidence type="ECO:0000256" key="3">
    <source>
        <dbReference type="ARBA" id="ARBA00016460"/>
    </source>
</evidence>
<dbReference type="SUPFAM" id="SSF56104">
    <property type="entry name" value="SAICAR synthase-like"/>
    <property type="match status" value="1"/>
</dbReference>
<dbReference type="Proteomes" id="UP001175228">
    <property type="component" value="Unassembled WGS sequence"/>
</dbReference>
<keyword evidence="6" id="KW-0658">Purine biosynthesis</keyword>
<dbReference type="GO" id="GO:0005737">
    <property type="term" value="C:cytoplasm"/>
    <property type="evidence" value="ECO:0007669"/>
    <property type="project" value="TreeGrafter"/>
</dbReference>
<dbReference type="AlphaFoldDB" id="A0AA39Q5K1"/>
<dbReference type="PANTHER" id="PTHR43700:SF1">
    <property type="entry name" value="PHOSPHORIBOSYLAMINOIMIDAZOLE-SUCCINOCARBOXAMIDE SYNTHASE"/>
    <property type="match status" value="1"/>
</dbReference>
<feature type="compositionally biased region" description="Basic residues" evidence="9">
    <location>
        <begin position="229"/>
        <end position="238"/>
    </location>
</feature>
<evidence type="ECO:0000256" key="9">
    <source>
        <dbReference type="SAM" id="MobiDB-lite"/>
    </source>
</evidence>
<evidence type="ECO:0000256" key="5">
    <source>
        <dbReference type="ARBA" id="ARBA00022741"/>
    </source>
</evidence>
<comment type="caution">
    <text evidence="11">The sequence shown here is derived from an EMBL/GenBank/DDBJ whole genome shotgun (WGS) entry which is preliminary data.</text>
</comment>
<keyword evidence="4" id="KW-0436">Ligase</keyword>
<dbReference type="InterPro" id="IPR028923">
    <property type="entry name" value="SAICAR_synt/ADE2_N"/>
</dbReference>
<evidence type="ECO:0000259" key="10">
    <source>
        <dbReference type="Pfam" id="PF01259"/>
    </source>
</evidence>
<accession>A0AA39Q5K1</accession>
<reference evidence="11" key="1">
    <citation type="submission" date="2023-06" db="EMBL/GenBank/DDBJ databases">
        <authorList>
            <consortium name="Lawrence Berkeley National Laboratory"/>
            <person name="Ahrendt S."/>
            <person name="Sahu N."/>
            <person name="Indic B."/>
            <person name="Wong-Bajracharya J."/>
            <person name="Merenyi Z."/>
            <person name="Ke H.-M."/>
            <person name="Monk M."/>
            <person name="Kocsube S."/>
            <person name="Drula E."/>
            <person name="Lipzen A."/>
            <person name="Balint B."/>
            <person name="Henrissat B."/>
            <person name="Andreopoulos B."/>
            <person name="Martin F.M."/>
            <person name="Harder C.B."/>
            <person name="Rigling D."/>
            <person name="Ford K.L."/>
            <person name="Foster G.D."/>
            <person name="Pangilinan J."/>
            <person name="Papanicolaou A."/>
            <person name="Barry K."/>
            <person name="LaButti K."/>
            <person name="Viragh M."/>
            <person name="Koriabine M."/>
            <person name="Yan M."/>
            <person name="Riley R."/>
            <person name="Champramary S."/>
            <person name="Plett K.L."/>
            <person name="Tsai I.J."/>
            <person name="Slot J."/>
            <person name="Sipos G."/>
            <person name="Plett J."/>
            <person name="Nagy L.G."/>
            <person name="Grigoriev I.V."/>
        </authorList>
    </citation>
    <scope>NUCLEOTIDE SEQUENCE</scope>
    <source>
        <strain evidence="11">HWK02</strain>
    </source>
</reference>
<dbReference type="Pfam" id="PF01259">
    <property type="entry name" value="SAICAR_synt"/>
    <property type="match status" value="1"/>
</dbReference>
<dbReference type="Gene3D" id="3.30.200.20">
    <property type="entry name" value="Phosphorylase Kinase, domain 1"/>
    <property type="match status" value="1"/>
</dbReference>
<protein>
    <recommendedName>
        <fullName evidence="3">Phosphoribosylaminoimidazole-succinocarboxamide synthase</fullName>
        <ecNumber evidence="2">6.3.2.6</ecNumber>
    </recommendedName>
    <alternativeName>
        <fullName evidence="8">SAICAR synthetase</fullName>
    </alternativeName>
</protein>
<dbReference type="GO" id="GO:0006189">
    <property type="term" value="P:'de novo' IMP biosynthetic process"/>
    <property type="evidence" value="ECO:0007669"/>
    <property type="project" value="TreeGrafter"/>
</dbReference>
<evidence type="ECO:0000256" key="4">
    <source>
        <dbReference type="ARBA" id="ARBA00022598"/>
    </source>
</evidence>
<proteinExistence type="predicted"/>
<dbReference type="GO" id="GO:0005524">
    <property type="term" value="F:ATP binding"/>
    <property type="evidence" value="ECO:0007669"/>
    <property type="project" value="UniProtKB-KW"/>
</dbReference>
<dbReference type="GO" id="GO:0004639">
    <property type="term" value="F:phosphoribosylaminoimidazolesuccinocarboxamide synthase activity"/>
    <property type="evidence" value="ECO:0007669"/>
    <property type="project" value="UniProtKB-EC"/>
</dbReference>
<evidence type="ECO:0000256" key="2">
    <source>
        <dbReference type="ARBA" id="ARBA00012217"/>
    </source>
</evidence>
<dbReference type="EMBL" id="JAUEPU010000017">
    <property type="protein sequence ID" value="KAK0495741.1"/>
    <property type="molecule type" value="Genomic_DNA"/>
</dbReference>
<evidence type="ECO:0000256" key="8">
    <source>
        <dbReference type="ARBA" id="ARBA00030409"/>
    </source>
</evidence>
<keyword evidence="12" id="KW-1185">Reference proteome</keyword>
<organism evidence="11 12">
    <name type="scientific">Armillaria luteobubalina</name>
    <dbReference type="NCBI Taxonomy" id="153913"/>
    <lineage>
        <taxon>Eukaryota</taxon>
        <taxon>Fungi</taxon>
        <taxon>Dikarya</taxon>
        <taxon>Basidiomycota</taxon>
        <taxon>Agaricomycotina</taxon>
        <taxon>Agaricomycetes</taxon>
        <taxon>Agaricomycetidae</taxon>
        <taxon>Agaricales</taxon>
        <taxon>Marasmiineae</taxon>
        <taxon>Physalacriaceae</taxon>
        <taxon>Armillaria</taxon>
    </lineage>
</organism>
<feature type="domain" description="SAICAR synthetase/ADE2 N-terminal" evidence="10">
    <location>
        <begin position="136"/>
        <end position="198"/>
    </location>
</feature>
<keyword evidence="7" id="KW-0067">ATP-binding</keyword>
<comment type="pathway">
    <text evidence="1">Purine metabolism; IMP biosynthesis via de novo pathway; 5-amino-1-(5-phospho-D-ribosyl)imidazole-4-carboxamide from 5-amino-1-(5-phospho-D-ribosyl)imidazole-4-carboxylate: step 1/2.</text>
</comment>
<dbReference type="PANTHER" id="PTHR43700">
    <property type="entry name" value="PHOSPHORIBOSYLAMINOIMIDAZOLE-SUCCINOCARBOXAMIDE SYNTHASE"/>
    <property type="match status" value="1"/>
</dbReference>
<evidence type="ECO:0000256" key="1">
    <source>
        <dbReference type="ARBA" id="ARBA00004672"/>
    </source>
</evidence>
<gene>
    <name evidence="11" type="ORF">EDD18DRAFT_1106327</name>
</gene>
<evidence type="ECO:0000313" key="11">
    <source>
        <dbReference type="EMBL" id="KAK0495741.1"/>
    </source>
</evidence>
<keyword evidence="5" id="KW-0547">Nucleotide-binding</keyword>
<sequence length="272" mass="30273">MALGWHSAVSMADKDNNGKAHTSVLGNNKNVDEVEVLNLQFLPAYPAHTTMNTSPILLKGTRAVLYLGGFDRAFLEAFSKSTIISELVGPKGTNMAARALGVVSSGCPDESQTKSRKKEHESTFNLFCVALTSNFQGIPDKNKLPTKVSLFWFEKLAHIIPNHFVTGDIDLEGHTMLVKKAKDILLEAIVRGYLTGCHLWFHISKIESMSSHRQGARNSMVGGDDNIPYRKRRKKKGKCTIEEAQEDADGYYKLVKKKAQDKKEKRKAEHEA</sequence>
<evidence type="ECO:0000313" key="12">
    <source>
        <dbReference type="Proteomes" id="UP001175228"/>
    </source>
</evidence>
<evidence type="ECO:0000256" key="6">
    <source>
        <dbReference type="ARBA" id="ARBA00022755"/>
    </source>
</evidence>
<name>A0AA39Q5K1_9AGAR</name>
<dbReference type="EC" id="6.3.2.6" evidence="2"/>